<name>A0A8H3ILV3_9LECA</name>
<proteinExistence type="predicted"/>
<protein>
    <submittedName>
        <fullName evidence="1">Uncharacterized protein</fullName>
    </submittedName>
</protein>
<evidence type="ECO:0000313" key="2">
    <source>
        <dbReference type="Proteomes" id="UP000664203"/>
    </source>
</evidence>
<sequence>MSTMKGYAGDPFKCKCMVIGIDKDRLRVHTIGNARLPNGERDMWLEGAQDKDKSEGKDWVLGEFISKGTYRNGTRIEIIFYPRKQGSPGLKWYRADLTHPDASCRIVAGSLVPDCFAFQVKLSVLEFLGDDRIRMIEGPVAQKWLEKAGKKWDAGSPLNLVYVPGSMTEIDHIELDDDNGRDFDFMGWSSPNSDNEG</sequence>
<evidence type="ECO:0000313" key="1">
    <source>
        <dbReference type="EMBL" id="CAF9920105.1"/>
    </source>
</evidence>
<keyword evidence="2" id="KW-1185">Reference proteome</keyword>
<organism evidence="1 2">
    <name type="scientific">Alectoria fallacina</name>
    <dbReference type="NCBI Taxonomy" id="1903189"/>
    <lineage>
        <taxon>Eukaryota</taxon>
        <taxon>Fungi</taxon>
        <taxon>Dikarya</taxon>
        <taxon>Ascomycota</taxon>
        <taxon>Pezizomycotina</taxon>
        <taxon>Lecanoromycetes</taxon>
        <taxon>OSLEUM clade</taxon>
        <taxon>Lecanoromycetidae</taxon>
        <taxon>Lecanorales</taxon>
        <taxon>Lecanorineae</taxon>
        <taxon>Parmeliaceae</taxon>
        <taxon>Alectoria</taxon>
    </lineage>
</organism>
<reference evidence="1" key="1">
    <citation type="submission" date="2021-03" db="EMBL/GenBank/DDBJ databases">
        <authorList>
            <person name="Tagirdzhanova G."/>
        </authorList>
    </citation>
    <scope>NUCLEOTIDE SEQUENCE</scope>
</reference>
<comment type="caution">
    <text evidence="1">The sequence shown here is derived from an EMBL/GenBank/DDBJ whole genome shotgun (WGS) entry which is preliminary data.</text>
</comment>
<dbReference type="Proteomes" id="UP000664203">
    <property type="component" value="Unassembled WGS sequence"/>
</dbReference>
<dbReference type="AlphaFoldDB" id="A0A8H3ILV3"/>
<dbReference type="EMBL" id="CAJPDR010000132">
    <property type="protein sequence ID" value="CAF9920105.1"/>
    <property type="molecule type" value="Genomic_DNA"/>
</dbReference>
<accession>A0A8H3ILV3</accession>
<gene>
    <name evidence="1" type="ORF">ALECFALPRED_001428</name>
</gene>